<keyword evidence="5" id="KW-1185">Reference proteome</keyword>
<sequence length="1004" mass="108933">MTKTVNFVKNDRTVEEVKENDFRVNAIYFATQHDEENPPYEISLKVGGKSVTFELDTGAGVTLISEKSLEPLPPMSSTNTLIRDYSGKRLNLRGKFIAKVEYEGKLYDLMVYVVKGNHQNLLGRNWINQLTRIDCPGKHASGRLIIYNIIGTIIWQAREELTSLTYSRPPFLPPRPATVSQSLEHLPSQQTALGQRSRISGSLMPYPITSTLSLHSGYAAPLQQTGPHVVPSLASNYYIQQRLIQQGQQPTVYPWPGEGPSIGGSFAGHNGRLFNGFSYPGHLNLTGGGDEPSRQGGDLGGGQMKANPSAATQSRHHAFGEYSGVQQSGDGMGGYGGGVLQSESAPMIAPTSFRRPSFPHVQQPPFWAGVFSMNTYANPYANYPYTPSNSATPLYCCPPYGYRGYNPMPYYDTNTASAPGFSQSVPCAPVSMPILNAGDEFYMTGGGETEELPGPNGYYQPSWYPYYDPYWQWIRAATGSSAGLEPRSFDGWPPSVVPPTPPHPHLPPPPPPPSTQIPMPPSTNAPLSALLSPYAGPTRRRIQQQKLAAARQLQRQQQQLQQHHRHGQGHGGAGRQVLRGISLQDLPSRTRSDSEGVGHTLEYSASRPSLVQMTGATSSITFQPSDTQGHGHTGSGGEGGEDQQPPGIFTSPPPPNLISNQSATSAEQLQLAYQQQIRMHRRIWEEWMWRASAAAAYPPPPPPPPPLLPQRGITTVVASGVPQQQRQRQQDHHPQQQQQQGVRATSSAFPSPGLGESGGGGTAASLKRMPPPPPPSYAQYMASGTSPQSAVQQPQQHLTPDIRDPSGPDGSSSVGYMGLDFHGVAPFSASPGVLTEGPQVPCSTEEPFQRHHEHLGSYSGLHRGQHPGSVDRLNTMSRIGRTSVPGYITNSHLYANMTIVDGKLVPLMGRPAPALPEPSPRSVIKVPPGSDDTRLTGQRATTALTRQSRPLTRYHSSQTVWLSGTICEPSETSRQQAAPPESVSPPQYAPTKVEIPKSVGFWEQ</sequence>
<keyword evidence="1" id="KW-0378">Hydrolase</keyword>
<evidence type="ECO:0000259" key="3">
    <source>
        <dbReference type="Pfam" id="PF00077"/>
    </source>
</evidence>
<proteinExistence type="predicted"/>
<evidence type="ECO:0000256" key="2">
    <source>
        <dbReference type="SAM" id="MobiDB-lite"/>
    </source>
</evidence>
<feature type="region of interest" description="Disordered" evidence="2">
    <location>
        <begin position="284"/>
        <end position="315"/>
    </location>
</feature>
<accession>A0A158QGK3</accession>
<dbReference type="OrthoDB" id="6287802at2759"/>
<dbReference type="EMBL" id="UZAE01000051">
    <property type="protein sequence ID" value="VDN96095.1"/>
    <property type="molecule type" value="Genomic_DNA"/>
</dbReference>
<organism evidence="6">
    <name type="scientific">Rodentolepis nana</name>
    <name type="common">Dwarf tapeworm</name>
    <name type="synonym">Hymenolepis nana</name>
    <dbReference type="NCBI Taxonomy" id="102285"/>
    <lineage>
        <taxon>Eukaryota</taxon>
        <taxon>Metazoa</taxon>
        <taxon>Spiralia</taxon>
        <taxon>Lophotrochozoa</taxon>
        <taxon>Platyhelminthes</taxon>
        <taxon>Cestoda</taxon>
        <taxon>Eucestoda</taxon>
        <taxon>Cyclophyllidea</taxon>
        <taxon>Hymenolepididae</taxon>
        <taxon>Rodentolepis</taxon>
    </lineage>
</organism>
<dbReference type="Gene3D" id="2.40.70.10">
    <property type="entry name" value="Acid Proteases"/>
    <property type="match status" value="1"/>
</dbReference>
<evidence type="ECO:0000256" key="1">
    <source>
        <dbReference type="ARBA" id="ARBA00022801"/>
    </source>
</evidence>
<dbReference type="STRING" id="102285.A0A158QGK3"/>
<dbReference type="GO" id="GO:0016787">
    <property type="term" value="F:hydrolase activity"/>
    <property type="evidence" value="ECO:0007669"/>
    <property type="project" value="UniProtKB-KW"/>
</dbReference>
<dbReference type="Proteomes" id="UP000278807">
    <property type="component" value="Unassembled WGS sequence"/>
</dbReference>
<feature type="domain" description="Retropepsins" evidence="3">
    <location>
        <begin position="42"/>
        <end position="130"/>
    </location>
</feature>
<protein>
    <submittedName>
        <fullName evidence="6">RVP domain-containing protein</fullName>
    </submittedName>
</protein>
<dbReference type="AlphaFoldDB" id="A0A158QGK3"/>
<feature type="compositionally biased region" description="Pro residues" evidence="2">
    <location>
        <begin position="495"/>
        <end position="523"/>
    </location>
</feature>
<feature type="region of interest" description="Disordered" evidence="2">
    <location>
        <begin position="485"/>
        <end position="660"/>
    </location>
</feature>
<feature type="region of interest" description="Disordered" evidence="2">
    <location>
        <begin position="967"/>
        <end position="1004"/>
    </location>
</feature>
<dbReference type="SUPFAM" id="SSF50630">
    <property type="entry name" value="Acid proteases"/>
    <property type="match status" value="1"/>
</dbReference>
<dbReference type="Pfam" id="PF00077">
    <property type="entry name" value="RVP"/>
    <property type="match status" value="1"/>
</dbReference>
<dbReference type="WBParaSite" id="HNAJ_0000023501-mRNA-1">
    <property type="protein sequence ID" value="HNAJ_0000023501-mRNA-1"/>
    <property type="gene ID" value="HNAJ_0000023501"/>
</dbReference>
<evidence type="ECO:0000313" key="6">
    <source>
        <dbReference type="WBParaSite" id="HNAJ_0000023501-mRNA-1"/>
    </source>
</evidence>
<reference evidence="6" key="1">
    <citation type="submission" date="2016-04" db="UniProtKB">
        <authorList>
            <consortium name="WormBaseParasite"/>
        </authorList>
    </citation>
    <scope>IDENTIFICATION</scope>
</reference>
<dbReference type="PANTHER" id="PTHR36943:SF1">
    <property type="entry name" value="CCHC-TYPE DOMAIN-CONTAINING PROTEIN"/>
    <property type="match status" value="1"/>
</dbReference>
<name>A0A158QGK3_RODNA</name>
<evidence type="ECO:0000313" key="4">
    <source>
        <dbReference type="EMBL" id="VDN96095.1"/>
    </source>
</evidence>
<reference evidence="4 5" key="2">
    <citation type="submission" date="2018-11" db="EMBL/GenBank/DDBJ databases">
        <authorList>
            <consortium name="Pathogen Informatics"/>
        </authorList>
    </citation>
    <scope>NUCLEOTIDE SEQUENCE [LARGE SCALE GENOMIC DNA]</scope>
</reference>
<evidence type="ECO:0000313" key="5">
    <source>
        <dbReference type="Proteomes" id="UP000278807"/>
    </source>
</evidence>
<dbReference type="InterPro" id="IPR018061">
    <property type="entry name" value="Retropepsins"/>
</dbReference>
<dbReference type="PANTHER" id="PTHR36943">
    <property type="entry name" value="CCHC-TYPE DOMAIN-CONTAINING PROTEIN"/>
    <property type="match status" value="1"/>
</dbReference>
<gene>
    <name evidence="4" type="ORF">HNAJ_LOCUS236</name>
</gene>
<dbReference type="InterPro" id="IPR021109">
    <property type="entry name" value="Peptidase_aspartic_dom_sf"/>
</dbReference>
<feature type="compositionally biased region" description="Polar residues" evidence="2">
    <location>
        <begin position="606"/>
        <end position="624"/>
    </location>
</feature>
<feature type="region of interest" description="Disordered" evidence="2">
    <location>
        <begin position="720"/>
        <end position="817"/>
    </location>
</feature>
<feature type="compositionally biased region" description="Low complexity" evidence="2">
    <location>
        <begin position="544"/>
        <end position="561"/>
    </location>
</feature>
<feature type="compositionally biased region" description="Polar residues" evidence="2">
    <location>
        <begin position="782"/>
        <end position="798"/>
    </location>
</feature>